<dbReference type="NCBIfam" id="TIGR00001">
    <property type="entry name" value="rpmI_bact"/>
    <property type="match status" value="1"/>
</dbReference>
<evidence type="ECO:0000256" key="2">
    <source>
        <dbReference type="ARBA" id="ARBA00022980"/>
    </source>
</evidence>
<dbReference type="VEuPathDB" id="PlasmoDB:PocGH01_07015300"/>
<keyword evidence="3 4" id="KW-0687">Ribonucleoprotein</keyword>
<sequence length="208" mass="23712">MKIFFCGIMFFFFTRSYLLHARVTIGNTSIDTICPNQTRGNSLRKSKITHMRMVTRSSRFRKQNWGKSPHQFAPTCASILAYTALHTDSCMRLYEIPLLWKIAFLRGSLCLCNSSPVRAYGGARNGSGGRWTTPFTLHVRGCTNLKPKTNKSIAKRFKLTKNGKLIRKKAGRSHMLRKKTSTNKASLRKRTTIASPRIANKYKSVIFK</sequence>
<keyword evidence="2 4" id="KW-0689">Ribosomal protein</keyword>
<dbReference type="HAMAP" id="MF_00514">
    <property type="entry name" value="Ribosomal_bL35"/>
    <property type="match status" value="1"/>
</dbReference>
<dbReference type="PANTHER" id="PTHR33343">
    <property type="entry name" value="54S RIBOSOMAL PROTEIN BL35M"/>
    <property type="match status" value="1"/>
</dbReference>
<dbReference type="InterPro" id="IPR021137">
    <property type="entry name" value="Ribosomal_bL35-like"/>
</dbReference>
<dbReference type="PROSITE" id="PS00936">
    <property type="entry name" value="RIBOSOMAL_L35"/>
    <property type="match status" value="1"/>
</dbReference>
<evidence type="ECO:0000256" key="4">
    <source>
        <dbReference type="RuleBase" id="RU000568"/>
    </source>
</evidence>
<evidence type="ECO:0000313" key="6">
    <source>
        <dbReference type="EMBL" id="SBT76274.1"/>
    </source>
</evidence>
<protein>
    <recommendedName>
        <fullName evidence="4">50S ribosomal protein L35</fullName>
    </recommendedName>
</protein>
<feature type="chain" id="PRO_5008677973" description="50S ribosomal protein L35" evidence="5">
    <location>
        <begin position="22"/>
        <end position="208"/>
    </location>
</feature>
<evidence type="ECO:0000256" key="3">
    <source>
        <dbReference type="ARBA" id="ARBA00023274"/>
    </source>
</evidence>
<gene>
    <name evidence="6" type="primary">PowCR01_070010100</name>
    <name evidence="6" type="ORF">POWCR01_070010100</name>
</gene>
<dbReference type="InterPro" id="IPR001706">
    <property type="entry name" value="Ribosomal_bL35"/>
</dbReference>
<evidence type="ECO:0000256" key="1">
    <source>
        <dbReference type="ARBA" id="ARBA00006598"/>
    </source>
</evidence>
<evidence type="ECO:0000313" key="7">
    <source>
        <dbReference type="Proteomes" id="UP000243200"/>
    </source>
</evidence>
<reference evidence="6 7" key="1">
    <citation type="submission" date="2016-06" db="EMBL/GenBank/DDBJ databases">
        <authorList>
            <consortium name="Pathogen Informatics"/>
        </authorList>
    </citation>
    <scope>NUCLEOTIDE SEQUENCE [LARGE SCALE GENOMIC DNA]</scope>
    <source>
        <strain evidence="6">PowCR01</strain>
    </source>
</reference>
<dbReference type="GO" id="GO:0015934">
    <property type="term" value="C:large ribosomal subunit"/>
    <property type="evidence" value="ECO:0007669"/>
    <property type="project" value="TreeGrafter"/>
</dbReference>
<proteinExistence type="inferred from homology"/>
<organism evidence="6 7">
    <name type="scientific">Plasmodium ovale</name>
    <name type="common">malaria parasite P. ovale</name>
    <dbReference type="NCBI Taxonomy" id="36330"/>
    <lineage>
        <taxon>Eukaryota</taxon>
        <taxon>Sar</taxon>
        <taxon>Alveolata</taxon>
        <taxon>Apicomplexa</taxon>
        <taxon>Aconoidasida</taxon>
        <taxon>Haemosporida</taxon>
        <taxon>Plasmodiidae</taxon>
        <taxon>Plasmodium</taxon>
        <taxon>Plasmodium (Plasmodium)</taxon>
    </lineage>
</organism>
<dbReference type="PRINTS" id="PR00064">
    <property type="entry name" value="RIBOSOMALL35"/>
</dbReference>
<comment type="similarity">
    <text evidence="1 4">Belongs to the bacterial ribosomal protein bL35 family.</text>
</comment>
<dbReference type="InterPro" id="IPR018265">
    <property type="entry name" value="Ribosomal_bL35_CS"/>
</dbReference>
<dbReference type="GO" id="GO:0006412">
    <property type="term" value="P:translation"/>
    <property type="evidence" value="ECO:0007669"/>
    <property type="project" value="InterPro"/>
</dbReference>
<dbReference type="Gene3D" id="4.10.410.60">
    <property type="match status" value="1"/>
</dbReference>
<keyword evidence="5" id="KW-0732">Signal</keyword>
<dbReference type="AlphaFoldDB" id="A0A1C3KQB4"/>
<dbReference type="SUPFAM" id="SSF143034">
    <property type="entry name" value="L35p-like"/>
    <property type="match status" value="1"/>
</dbReference>
<feature type="signal peptide" evidence="5">
    <location>
        <begin position="1"/>
        <end position="21"/>
    </location>
</feature>
<name>A0A1C3KQB4_PLAOA</name>
<dbReference type="GO" id="GO:0003735">
    <property type="term" value="F:structural constituent of ribosome"/>
    <property type="evidence" value="ECO:0007669"/>
    <property type="project" value="InterPro"/>
</dbReference>
<dbReference type="OrthoDB" id="162638at2759"/>
<dbReference type="VEuPathDB" id="PlasmoDB:POWCR01_070010100"/>
<dbReference type="Proteomes" id="UP000243200">
    <property type="component" value="Chromosome 7"/>
</dbReference>
<evidence type="ECO:0000256" key="5">
    <source>
        <dbReference type="SAM" id="SignalP"/>
    </source>
</evidence>
<accession>A0A1C3KQB4</accession>
<dbReference type="EMBL" id="LT594511">
    <property type="protein sequence ID" value="SBT76274.1"/>
    <property type="molecule type" value="Genomic_DNA"/>
</dbReference>
<dbReference type="Pfam" id="PF01632">
    <property type="entry name" value="Ribosomal_L35p"/>
    <property type="match status" value="1"/>
</dbReference>
<dbReference type="InterPro" id="IPR037229">
    <property type="entry name" value="Ribosomal_bL35_sf"/>
</dbReference>
<dbReference type="PANTHER" id="PTHR33343:SF1">
    <property type="entry name" value="LARGE RIBOSOMAL SUBUNIT PROTEIN BL35M"/>
    <property type="match status" value="1"/>
</dbReference>